<sequence>MPLTADQVPPPSEDATLKGPVVQVADKETLQKRLESYYAGIDRMDLLEAYNEAYLSVAGKSMKARQLLVEVFSAQRAPEMERKIPRLKRDDEETFKLLCNFFADESEGRQAREVLLRIIRHQEDIWYGVSRKVLQARIDEGKPLRLLHYSELPDDLKVED</sequence>
<dbReference type="AlphaFoldDB" id="A0A219AQA2"/>
<evidence type="ECO:0000256" key="1">
    <source>
        <dbReference type="SAM" id="MobiDB-lite"/>
    </source>
</evidence>
<feature type="region of interest" description="Disordered" evidence="1">
    <location>
        <begin position="1"/>
        <end position="20"/>
    </location>
</feature>
<dbReference type="RefSeq" id="XP_022285240.1">
    <property type="nucleotide sequence ID" value="XM_022429680.1"/>
</dbReference>
<dbReference type="GeneID" id="33936895"/>
<evidence type="ECO:0000313" key="2">
    <source>
        <dbReference type="EMBL" id="OWT42762.1"/>
    </source>
</evidence>
<dbReference type="EMBL" id="LSBJ02000006">
    <property type="protein sequence ID" value="OWT42762.1"/>
    <property type="molecule type" value="Genomic_DNA"/>
</dbReference>
<organism evidence="2 3">
    <name type="scientific">Pochonia chlamydosporia 170</name>
    <dbReference type="NCBI Taxonomy" id="1380566"/>
    <lineage>
        <taxon>Eukaryota</taxon>
        <taxon>Fungi</taxon>
        <taxon>Dikarya</taxon>
        <taxon>Ascomycota</taxon>
        <taxon>Pezizomycotina</taxon>
        <taxon>Sordariomycetes</taxon>
        <taxon>Hypocreomycetidae</taxon>
        <taxon>Hypocreales</taxon>
        <taxon>Clavicipitaceae</taxon>
        <taxon>Pochonia</taxon>
    </lineage>
</organism>
<dbReference type="Proteomes" id="UP000078397">
    <property type="component" value="Unassembled WGS sequence"/>
</dbReference>
<protein>
    <submittedName>
        <fullName evidence="2">Uncharacterized protein</fullName>
    </submittedName>
</protein>
<name>A0A219AQA2_METCM</name>
<gene>
    <name evidence="2" type="ORF">VFPPC_18017</name>
</gene>
<accession>A0A219AQA2</accession>
<comment type="caution">
    <text evidence="2">The sequence shown here is derived from an EMBL/GenBank/DDBJ whole genome shotgun (WGS) entry which is preliminary data.</text>
</comment>
<keyword evidence="3" id="KW-1185">Reference proteome</keyword>
<dbReference type="KEGG" id="pchm:VFPPC_18017"/>
<evidence type="ECO:0000313" key="3">
    <source>
        <dbReference type="Proteomes" id="UP000078397"/>
    </source>
</evidence>
<proteinExistence type="predicted"/>
<reference evidence="2 3" key="1">
    <citation type="journal article" date="2016" name="PLoS Pathog.">
        <title>Biosynthesis of antibiotic leucinostatins in bio-control fungus Purpureocillium lilacinum and their inhibition on phytophthora revealed by genome mining.</title>
        <authorList>
            <person name="Wang G."/>
            <person name="Liu Z."/>
            <person name="Lin R."/>
            <person name="Li E."/>
            <person name="Mao Z."/>
            <person name="Ling J."/>
            <person name="Yang Y."/>
            <person name="Yin W.B."/>
            <person name="Xie B."/>
        </authorList>
    </citation>
    <scope>NUCLEOTIDE SEQUENCE [LARGE SCALE GENOMIC DNA]</scope>
    <source>
        <strain evidence="2">170</strain>
    </source>
</reference>